<feature type="coiled-coil region" evidence="1">
    <location>
        <begin position="3"/>
        <end position="30"/>
    </location>
</feature>
<name>A0A8K0GND3_IGNLU</name>
<evidence type="ECO:0000256" key="1">
    <source>
        <dbReference type="SAM" id="Coils"/>
    </source>
</evidence>
<proteinExistence type="predicted"/>
<comment type="caution">
    <text evidence="2">The sequence shown here is derived from an EMBL/GenBank/DDBJ whole genome shotgun (WGS) entry which is preliminary data.</text>
</comment>
<reference evidence="2" key="1">
    <citation type="submission" date="2019-08" db="EMBL/GenBank/DDBJ databases">
        <title>The genome of the North American firefly Photinus pyralis.</title>
        <authorList>
            <consortium name="Photinus pyralis genome working group"/>
            <person name="Fallon T.R."/>
            <person name="Sander Lower S.E."/>
            <person name="Weng J.-K."/>
        </authorList>
    </citation>
    <scope>NUCLEOTIDE SEQUENCE</scope>
    <source>
        <strain evidence="2">TRF0915ILg1</strain>
        <tissue evidence="2">Whole body</tissue>
    </source>
</reference>
<dbReference type="OrthoDB" id="6775061at2759"/>
<gene>
    <name evidence="2" type="ORF">ILUMI_00160</name>
</gene>
<organism evidence="2 3">
    <name type="scientific">Ignelater luminosus</name>
    <name type="common">Cucubano</name>
    <name type="synonym">Pyrophorus luminosus</name>
    <dbReference type="NCBI Taxonomy" id="2038154"/>
    <lineage>
        <taxon>Eukaryota</taxon>
        <taxon>Metazoa</taxon>
        <taxon>Ecdysozoa</taxon>
        <taxon>Arthropoda</taxon>
        <taxon>Hexapoda</taxon>
        <taxon>Insecta</taxon>
        <taxon>Pterygota</taxon>
        <taxon>Neoptera</taxon>
        <taxon>Endopterygota</taxon>
        <taxon>Coleoptera</taxon>
        <taxon>Polyphaga</taxon>
        <taxon>Elateriformia</taxon>
        <taxon>Elateroidea</taxon>
        <taxon>Elateridae</taxon>
        <taxon>Agrypninae</taxon>
        <taxon>Pyrophorini</taxon>
        <taxon>Ignelater</taxon>
    </lineage>
</organism>
<accession>A0A8K0GND3</accession>
<sequence length="208" mass="24595">MEIKQVKEDNVKLKEAVLEQNKRIEYLKREIRKENLIIKGVTDNEKKSVAETEGKIHKILEEIEINKNINEEVDKIRRIRKYRTGTNRLILAKLSREKTKVRILKKVKNSKGSDVWIDEDYPKNIQERKELGPILKEAKSKGCKAYLKYNKLIINNEMYNPNDKERTNQSEIETSKYIQKETATAKSPENNNFDEQIRKITRIHTSKN</sequence>
<dbReference type="Proteomes" id="UP000801492">
    <property type="component" value="Unassembled WGS sequence"/>
</dbReference>
<keyword evidence="3" id="KW-1185">Reference proteome</keyword>
<evidence type="ECO:0000313" key="3">
    <source>
        <dbReference type="Proteomes" id="UP000801492"/>
    </source>
</evidence>
<evidence type="ECO:0000313" key="2">
    <source>
        <dbReference type="EMBL" id="KAF2906016.1"/>
    </source>
</evidence>
<protein>
    <recommendedName>
        <fullName evidence="4">Endonuclease-reverse transcriptase</fullName>
    </recommendedName>
</protein>
<keyword evidence="1" id="KW-0175">Coiled coil</keyword>
<dbReference type="AlphaFoldDB" id="A0A8K0GND3"/>
<evidence type="ECO:0008006" key="4">
    <source>
        <dbReference type="Google" id="ProtNLM"/>
    </source>
</evidence>
<dbReference type="EMBL" id="VTPC01000139">
    <property type="protein sequence ID" value="KAF2906016.1"/>
    <property type="molecule type" value="Genomic_DNA"/>
</dbReference>